<proteinExistence type="predicted"/>
<name>A0A8J3B7V4_9BACI</name>
<dbReference type="Gene3D" id="3.40.630.40">
    <property type="entry name" value="Zn-dependent exopeptidases"/>
    <property type="match status" value="1"/>
</dbReference>
<dbReference type="AlphaFoldDB" id="A0A8J3B7V4"/>
<keyword evidence="4" id="KW-1185">Reference proteome</keyword>
<dbReference type="PANTHER" id="PTHR30404">
    <property type="entry name" value="N-ACETYLMURAMOYL-L-ALANINE AMIDASE"/>
    <property type="match status" value="1"/>
</dbReference>
<dbReference type="GO" id="GO:0009253">
    <property type="term" value="P:peptidoglycan catabolic process"/>
    <property type="evidence" value="ECO:0007669"/>
    <property type="project" value="InterPro"/>
</dbReference>
<protein>
    <submittedName>
        <fullName evidence="3">Germination-specific N-acetylmuramoyl-L-alanine amidase</fullName>
    </submittedName>
</protein>
<evidence type="ECO:0000313" key="4">
    <source>
        <dbReference type="Proteomes" id="UP000637720"/>
    </source>
</evidence>
<dbReference type="SUPFAM" id="SSF53187">
    <property type="entry name" value="Zn-dependent exopeptidases"/>
    <property type="match status" value="1"/>
</dbReference>
<dbReference type="Pfam" id="PF01520">
    <property type="entry name" value="Amidase_3"/>
    <property type="match status" value="1"/>
</dbReference>
<keyword evidence="1" id="KW-0378">Hydrolase</keyword>
<dbReference type="EMBL" id="BMOF01000028">
    <property type="protein sequence ID" value="GGK01959.1"/>
    <property type="molecule type" value="Genomic_DNA"/>
</dbReference>
<dbReference type="PANTHER" id="PTHR30404:SF0">
    <property type="entry name" value="N-ACETYLMURAMOYL-L-ALANINE AMIDASE AMIC"/>
    <property type="match status" value="1"/>
</dbReference>
<dbReference type="GO" id="GO:0030288">
    <property type="term" value="C:outer membrane-bounded periplasmic space"/>
    <property type="evidence" value="ECO:0007669"/>
    <property type="project" value="TreeGrafter"/>
</dbReference>
<evidence type="ECO:0000313" key="3">
    <source>
        <dbReference type="EMBL" id="GGK01959.1"/>
    </source>
</evidence>
<organism evidence="3 4">
    <name type="scientific">Calditerricola satsumensis</name>
    <dbReference type="NCBI Taxonomy" id="373054"/>
    <lineage>
        <taxon>Bacteria</taxon>
        <taxon>Bacillati</taxon>
        <taxon>Bacillota</taxon>
        <taxon>Bacilli</taxon>
        <taxon>Bacillales</taxon>
        <taxon>Bacillaceae</taxon>
        <taxon>Calditerricola</taxon>
    </lineage>
</organism>
<dbReference type="Proteomes" id="UP000637720">
    <property type="component" value="Unassembled WGS sequence"/>
</dbReference>
<accession>A0A8J3B7V4</accession>
<dbReference type="GO" id="GO:0008745">
    <property type="term" value="F:N-acetylmuramoyl-L-alanine amidase activity"/>
    <property type="evidence" value="ECO:0007669"/>
    <property type="project" value="InterPro"/>
</dbReference>
<dbReference type="InterPro" id="IPR050695">
    <property type="entry name" value="N-acetylmuramoyl_amidase_3"/>
</dbReference>
<dbReference type="InterPro" id="IPR014234">
    <property type="entry name" value="Spore_CwlD"/>
</dbReference>
<evidence type="ECO:0000259" key="2">
    <source>
        <dbReference type="SMART" id="SM00646"/>
    </source>
</evidence>
<dbReference type="RefSeq" id="WP_188817423.1">
    <property type="nucleotide sequence ID" value="NZ_BMOF01000028.1"/>
</dbReference>
<comment type="caution">
    <text evidence="3">The sequence shown here is derived from an EMBL/GenBank/DDBJ whole genome shotgun (WGS) entry which is preliminary data.</text>
</comment>
<dbReference type="SMART" id="SM00646">
    <property type="entry name" value="Ami_3"/>
    <property type="match status" value="1"/>
</dbReference>
<reference evidence="3" key="2">
    <citation type="submission" date="2020-09" db="EMBL/GenBank/DDBJ databases">
        <authorList>
            <person name="Sun Q."/>
            <person name="Ohkuma M."/>
        </authorList>
    </citation>
    <scope>NUCLEOTIDE SEQUENCE</scope>
    <source>
        <strain evidence="3">JCM 14719</strain>
    </source>
</reference>
<gene>
    <name evidence="3" type="primary">cwlD</name>
    <name evidence="3" type="ORF">GCM10007043_15060</name>
</gene>
<reference evidence="3" key="1">
    <citation type="journal article" date="2014" name="Int. J. Syst. Evol. Microbiol.">
        <title>Complete genome sequence of Corynebacterium casei LMG S-19264T (=DSM 44701T), isolated from a smear-ripened cheese.</title>
        <authorList>
            <consortium name="US DOE Joint Genome Institute (JGI-PGF)"/>
            <person name="Walter F."/>
            <person name="Albersmeier A."/>
            <person name="Kalinowski J."/>
            <person name="Ruckert C."/>
        </authorList>
    </citation>
    <scope>NUCLEOTIDE SEQUENCE</scope>
    <source>
        <strain evidence="3">JCM 14719</strain>
    </source>
</reference>
<sequence>MRVWRGRGWGMAAVVAVVALWFGLNLDHRDRPAWALPLSGVVIAVDAGHGGPDGGAVSADGVTEKDVVLPVALYLRDFLQEAGALVVMTRETDADLAAPETKGLSRRKTEDLLARARLVNEKGADLLISVHANSVPSPRWFGAQTFYHPGREASGRVAALVQEELRAVLANTDRRPKRRSDLYLIRAVQCPAVLVEIGFLSHPREARLLADSGYQRALALAIYRGVLRYYAGEEPAADARGEGFLWYNGP</sequence>
<dbReference type="InterPro" id="IPR002508">
    <property type="entry name" value="MurNAc-LAA_cat"/>
</dbReference>
<feature type="domain" description="MurNAc-LAA" evidence="2">
    <location>
        <begin position="116"/>
        <end position="227"/>
    </location>
</feature>
<dbReference type="NCBIfam" id="TIGR02883">
    <property type="entry name" value="spore_cwlD"/>
    <property type="match status" value="1"/>
</dbReference>
<dbReference type="CDD" id="cd02696">
    <property type="entry name" value="MurNAc-LAA"/>
    <property type="match status" value="1"/>
</dbReference>
<evidence type="ECO:0000256" key="1">
    <source>
        <dbReference type="ARBA" id="ARBA00022801"/>
    </source>
</evidence>